<dbReference type="Proteomes" id="UP000031184">
    <property type="component" value="Unassembled WGS sequence"/>
</dbReference>
<evidence type="ECO:0000313" key="5">
    <source>
        <dbReference type="EMBL" id="KID48670.1"/>
    </source>
</evidence>
<dbReference type="InterPro" id="IPR018163">
    <property type="entry name" value="Thr/Ala-tRNA-synth_IIc_edit"/>
</dbReference>
<comment type="caution">
    <text evidence="5">The sequence shown here is derived from an EMBL/GenBank/DDBJ whole genome shotgun (WGS) entry which is preliminary data.</text>
</comment>
<comment type="cofactor">
    <cofactor evidence="1">
        <name>Zn(2+)</name>
        <dbReference type="ChEBI" id="CHEBI:29105"/>
    </cofactor>
</comment>
<dbReference type="SMART" id="SM00863">
    <property type="entry name" value="tRNA_SAD"/>
    <property type="match status" value="1"/>
</dbReference>
<dbReference type="PATRIC" id="fig|1226633.4.peg.1610"/>
<dbReference type="GO" id="GO:0004812">
    <property type="term" value="F:aminoacyl-tRNA ligase activity"/>
    <property type="evidence" value="ECO:0007669"/>
    <property type="project" value="InterPro"/>
</dbReference>
<dbReference type="SUPFAM" id="SSF55186">
    <property type="entry name" value="ThrRS/AlaRS common domain"/>
    <property type="match status" value="1"/>
</dbReference>
<dbReference type="GO" id="GO:0046872">
    <property type="term" value="F:metal ion binding"/>
    <property type="evidence" value="ECO:0007669"/>
    <property type="project" value="UniProtKB-KW"/>
</dbReference>
<dbReference type="PANTHER" id="PTHR43462">
    <property type="entry name" value="ALANYL-TRNA EDITING PROTEIN"/>
    <property type="match status" value="1"/>
</dbReference>
<dbReference type="InterPro" id="IPR012947">
    <property type="entry name" value="tRNA_SAD"/>
</dbReference>
<keyword evidence="2" id="KW-0479">Metal-binding</keyword>
<dbReference type="GO" id="GO:0005524">
    <property type="term" value="F:ATP binding"/>
    <property type="evidence" value="ECO:0007669"/>
    <property type="project" value="InterPro"/>
</dbReference>
<reference evidence="5 6" key="1">
    <citation type="submission" date="2013-08" db="EMBL/GenBank/DDBJ databases">
        <title>An opportunistic ruminal bacterium that causes liver abscesses in cattle.</title>
        <authorList>
            <person name="Benahmed F.H."/>
            <person name="Rasmussen M."/>
            <person name="Harbottle H."/>
            <person name="Soppet D."/>
            <person name="Nagaraja T.G."/>
            <person name="Davidson M."/>
        </authorList>
    </citation>
    <scope>NUCLEOTIDE SEQUENCE [LARGE SCALE GENOMIC DNA]</scope>
    <source>
        <strain evidence="5 6">B35</strain>
    </source>
</reference>
<organism evidence="5 6">
    <name type="scientific">Fusobacterium necrophorum subsp. funduliforme B35</name>
    <dbReference type="NCBI Taxonomy" id="1226633"/>
    <lineage>
        <taxon>Bacteria</taxon>
        <taxon>Fusobacteriati</taxon>
        <taxon>Fusobacteriota</taxon>
        <taxon>Fusobacteriia</taxon>
        <taxon>Fusobacteriales</taxon>
        <taxon>Fusobacteriaceae</taxon>
        <taxon>Fusobacterium</taxon>
    </lineage>
</organism>
<sequence length="374" mass="43568">MIYIEKCEQKEKHLYRVSIQENPFYPDGKGGQLGDRGKIGTAKILQVFEKELWLDSPLEEKKEYDYVIDSERQQEIAQQHTAQHIFSSLAHRYFSWNTVGFRMAEDYSTVDLDHLDIPFEQIRFLEQEVNNTIEQSLSLRIFSLSSEKAHQLSLRKAISSKIQGEVRFVEVPGVDLCACGGFHVKNTLEIRAFKIIHRENIRGKFTRFYFLAGKRALQDYFQKHQITKSLSHRYSCQISEILEMQEKENKEKEALQREYHHITQKYASLLSKKLEEEAIFIQGKPCIIFACNSNLQKALARLLSLETYTCILGEEDTWTLYSPHWNCKILIQALTTSFEGIKGGGNERKGNLKGRIEKNAFLSFLENYREEKSS</sequence>
<feature type="domain" description="Threonyl/alanyl tRNA synthetase SAD" evidence="4">
    <location>
        <begin position="166"/>
        <end position="209"/>
    </location>
</feature>
<dbReference type="GeneID" id="75075414"/>
<keyword evidence="3" id="KW-0862">Zinc</keyword>
<gene>
    <name evidence="5" type="ORF">C095_08000</name>
</gene>
<protein>
    <submittedName>
        <fullName evidence="5">tRNA ligase</fullName>
    </submittedName>
</protein>
<dbReference type="InterPro" id="IPR051335">
    <property type="entry name" value="Alanyl-tRNA_Editing_Enzymes"/>
</dbReference>
<dbReference type="Gene3D" id="2.40.30.130">
    <property type="match status" value="1"/>
</dbReference>
<evidence type="ECO:0000313" key="6">
    <source>
        <dbReference type="Proteomes" id="UP000031184"/>
    </source>
</evidence>
<evidence type="ECO:0000259" key="4">
    <source>
        <dbReference type="SMART" id="SM00863"/>
    </source>
</evidence>
<dbReference type="Gene3D" id="3.30.980.10">
    <property type="entry name" value="Threonyl-trna Synthetase, Chain A, domain 2"/>
    <property type="match status" value="1"/>
</dbReference>
<dbReference type="OrthoDB" id="9812949at2"/>
<dbReference type="Pfam" id="PF07973">
    <property type="entry name" value="tRNA_SAD"/>
    <property type="match status" value="1"/>
</dbReference>
<dbReference type="EMBL" id="AUZI01000021">
    <property type="protein sequence ID" value="KID48670.1"/>
    <property type="molecule type" value="Genomic_DNA"/>
</dbReference>
<name>A0A017H5E9_9FUSO</name>
<dbReference type="RefSeq" id="WP_005964076.1">
    <property type="nucleotide sequence ID" value="NZ_AOJP01000004.1"/>
</dbReference>
<dbReference type="GO" id="GO:0002161">
    <property type="term" value="F:aminoacyl-tRNA deacylase activity"/>
    <property type="evidence" value="ECO:0007669"/>
    <property type="project" value="UniProtKB-ARBA"/>
</dbReference>
<keyword evidence="5" id="KW-0436">Ligase</keyword>
<accession>A0A017H5E9</accession>
<dbReference type="PANTHER" id="PTHR43462:SF1">
    <property type="entry name" value="ALANYL-TRNA EDITING PROTEIN AARSD1"/>
    <property type="match status" value="1"/>
</dbReference>
<proteinExistence type="predicted"/>
<evidence type="ECO:0000256" key="2">
    <source>
        <dbReference type="ARBA" id="ARBA00022723"/>
    </source>
</evidence>
<dbReference type="GO" id="GO:0043039">
    <property type="term" value="P:tRNA aminoacylation"/>
    <property type="evidence" value="ECO:0007669"/>
    <property type="project" value="InterPro"/>
</dbReference>
<evidence type="ECO:0000256" key="3">
    <source>
        <dbReference type="ARBA" id="ARBA00022833"/>
    </source>
</evidence>
<evidence type="ECO:0000256" key="1">
    <source>
        <dbReference type="ARBA" id="ARBA00001947"/>
    </source>
</evidence>
<dbReference type="AlphaFoldDB" id="A0A017H5E9"/>